<organism evidence="1 2">
    <name type="scientific">Marinobacter halodurans</name>
    <dbReference type="NCBI Taxonomy" id="2528979"/>
    <lineage>
        <taxon>Bacteria</taxon>
        <taxon>Pseudomonadati</taxon>
        <taxon>Pseudomonadota</taxon>
        <taxon>Gammaproteobacteria</taxon>
        <taxon>Pseudomonadales</taxon>
        <taxon>Marinobacteraceae</taxon>
        <taxon>Marinobacter</taxon>
    </lineage>
</organism>
<sequence>MDIRTFGDLIDWTRQLHGHLAACLRHCRDSQQEERVRYLMDYLADHEAKLEATVAEFEKQAPARALKTYVYDFLKHQPIKAHDDCNKPFAELDYAAVCRLVFDYHDQVMALYNELMGRAEIPETQELVGSLLEMEEHEAMRLARQTERMDDL</sequence>
<protein>
    <submittedName>
        <fullName evidence="1">ATPase</fullName>
    </submittedName>
</protein>
<name>A0ABY1ZT34_9GAMM</name>
<keyword evidence="2" id="KW-1185">Reference proteome</keyword>
<dbReference type="EMBL" id="SJDL01000001">
    <property type="protein sequence ID" value="TBW59620.1"/>
    <property type="molecule type" value="Genomic_DNA"/>
</dbReference>
<gene>
    <name evidence="1" type="ORF">EZI54_01320</name>
</gene>
<evidence type="ECO:0000313" key="2">
    <source>
        <dbReference type="Proteomes" id="UP000313645"/>
    </source>
</evidence>
<comment type="caution">
    <text evidence="1">The sequence shown here is derived from an EMBL/GenBank/DDBJ whole genome shotgun (WGS) entry which is preliminary data.</text>
</comment>
<dbReference type="RefSeq" id="WP_131478235.1">
    <property type="nucleotide sequence ID" value="NZ_SJDL01000001.1"/>
</dbReference>
<accession>A0ABY1ZT34</accession>
<dbReference type="Proteomes" id="UP000313645">
    <property type="component" value="Unassembled WGS sequence"/>
</dbReference>
<reference evidence="1 2" key="1">
    <citation type="submission" date="2019-02" db="EMBL/GenBank/DDBJ databases">
        <title>Marinobacter halodurans sp. nov., a marine bacterium isolated from sea tidal flat.</title>
        <authorList>
            <person name="Yoo Y."/>
            <person name="Lee D.W."/>
            <person name="Kim B.S."/>
            <person name="Kim J.-J."/>
        </authorList>
    </citation>
    <scope>NUCLEOTIDE SEQUENCE [LARGE SCALE GENOMIC DNA]</scope>
    <source>
        <strain evidence="1 2">YJ-S3-2</strain>
    </source>
</reference>
<proteinExistence type="predicted"/>
<evidence type="ECO:0000313" key="1">
    <source>
        <dbReference type="EMBL" id="TBW59620.1"/>
    </source>
</evidence>